<dbReference type="OrthoDB" id="10684650at2759"/>
<dbReference type="AlphaFoldDB" id="A0A177WUK0"/>
<feature type="compositionally biased region" description="Low complexity" evidence="1">
    <location>
        <begin position="80"/>
        <end position="91"/>
    </location>
</feature>
<protein>
    <submittedName>
        <fullName evidence="2">Uncharacterized protein</fullName>
    </submittedName>
</protein>
<dbReference type="EMBL" id="DS022309">
    <property type="protein sequence ID" value="OAJ43324.1"/>
    <property type="molecule type" value="Genomic_DNA"/>
</dbReference>
<feature type="compositionally biased region" description="Polar residues" evidence="1">
    <location>
        <begin position="224"/>
        <end position="233"/>
    </location>
</feature>
<proteinExistence type="predicted"/>
<feature type="compositionally biased region" description="Acidic residues" evidence="1">
    <location>
        <begin position="92"/>
        <end position="102"/>
    </location>
</feature>
<feature type="compositionally biased region" description="Basic residues" evidence="1">
    <location>
        <begin position="205"/>
        <end position="219"/>
    </location>
</feature>
<feature type="compositionally biased region" description="Polar residues" evidence="1">
    <location>
        <begin position="245"/>
        <end position="263"/>
    </location>
</feature>
<evidence type="ECO:0000256" key="1">
    <source>
        <dbReference type="SAM" id="MobiDB-lite"/>
    </source>
</evidence>
<reference evidence="2 3" key="2">
    <citation type="submission" date="2016-05" db="EMBL/GenBank/DDBJ databases">
        <title>Lineage-specific infection strategies underlie the spectrum of fungal disease in amphibians.</title>
        <authorList>
            <person name="Cuomo C.A."/>
            <person name="Farrer R.A."/>
            <person name="James T."/>
            <person name="Longcore J."/>
            <person name="Birren B."/>
        </authorList>
    </citation>
    <scope>NUCLEOTIDE SEQUENCE [LARGE SCALE GENOMIC DNA]</scope>
    <source>
        <strain evidence="2 3">JEL423</strain>
    </source>
</reference>
<organism evidence="2 3">
    <name type="scientific">Batrachochytrium dendrobatidis (strain JEL423)</name>
    <dbReference type="NCBI Taxonomy" id="403673"/>
    <lineage>
        <taxon>Eukaryota</taxon>
        <taxon>Fungi</taxon>
        <taxon>Fungi incertae sedis</taxon>
        <taxon>Chytridiomycota</taxon>
        <taxon>Chytridiomycota incertae sedis</taxon>
        <taxon>Chytridiomycetes</taxon>
        <taxon>Rhizophydiales</taxon>
        <taxon>Rhizophydiales incertae sedis</taxon>
        <taxon>Batrachochytrium</taxon>
    </lineage>
</organism>
<gene>
    <name evidence="2" type="ORF">BDEG_26691</name>
</gene>
<feature type="region of interest" description="Disordered" evidence="1">
    <location>
        <begin position="56"/>
        <end position="167"/>
    </location>
</feature>
<dbReference type="VEuPathDB" id="FungiDB:BDEG_26691"/>
<feature type="region of interest" description="Disordered" evidence="1">
    <location>
        <begin position="364"/>
        <end position="389"/>
    </location>
</feature>
<feature type="compositionally biased region" description="Basic and acidic residues" evidence="1">
    <location>
        <begin position="375"/>
        <end position="386"/>
    </location>
</feature>
<sequence>MHDDMTIMALGDAQSYVKPSNNRQPPSPPPSPDLVTFTTSISNETKAPLQSISVIDQDAPITPPSQDTVTTAVLNKRNDTSSSESSGSESSSETDSDSDEDNQPLWKRLQGLETSQDKSISSTSASPSTPFALSSTPSTNRHHAGRSKKRLGSNSTSIHSDTAGSIRNTDVAHNSRLSPHGSSPVEHFQSNLIASKAYLPPHMRPNNRKYKPRSRRRHDRSLSNRDGINQDQSSGKHHSAGSLARETQQAKLARIRQSSTMFNGGSRLPISPLALSAMEQDQAVQRKVCHQEPAKTSKLSTVTKRLSSASLGSSATQLGLSVPNAIQSQLKKLRSLGFPSTPNTALSKTRLKALHFTNQGTTLSKLSHSSLPHLATKDSENADKDGMPNSVQTADPVHVTNVLPHMETPEACITETNKATAVCIQNKPKLNRTTSELPKSRSCSSLTDLTASSHTKPDSSICLSDSSINLPFTIEKTAVNGIIDSTPFNTPSKPSFHEPTSAFSIQFPGEHNAGKSLISPTDPYARTSLDAACYYADNTSTPTSKNASDSIPYHLYGFDPTHTRMNSRRISQSMSSIALVPALTAYNSEKSSIQNKALLGSVGHNRASDIASTTLTSASAPKTFSVPRRLTSIPTDFFLDYTLSDPPSMPTAIVADQPLSNLVDIDSAQQSDIKNNSKQHIACQLVPISREYNSINNSLSTTRVASTTTTVAPQNIRAIPNIASESRPSQTCLDNRTNQHTTTINPARSISNFQSSLVENCDSTFQIRPNKPVSHPTNFFPRSSSLTRHSVSLCKSSDQINSSQVSQSLASDTSLYRTRPRPMSYQDLRAVEFTSEMDQGIAVKHSALQYELTPTFGDSNINHQNHPYDAASQDNIPLHNTSTRPLSQSSFVPPKQPDQHMGLIERLRRIFSLHRKSESPIFSSAPTKRTVRDTILRSHTLGNTGSIDTTDTRKGNRSCLPMLCLHSMPSLHESIASQSDYLRNTLSASQADFNQTDRAIDQTEYNSSGKHYASGILEATGLEKRDLNQFIPDRSHRKLATTRALQNLYMDVCFGSLGLMELASRYEGNQLDGLDDETVLSTVLEAGGYALGAGVNPSTAKQYNYSASMTSTQMFVAGLGEAEPIRYYSQSIKL</sequence>
<evidence type="ECO:0000313" key="3">
    <source>
        <dbReference type="Proteomes" id="UP000077115"/>
    </source>
</evidence>
<dbReference type="Proteomes" id="UP000077115">
    <property type="component" value="Unassembled WGS sequence"/>
</dbReference>
<feature type="compositionally biased region" description="Low complexity" evidence="1">
    <location>
        <begin position="364"/>
        <end position="374"/>
    </location>
</feature>
<feature type="compositionally biased region" description="Polar residues" evidence="1">
    <location>
        <begin position="152"/>
        <end position="167"/>
    </location>
</feature>
<feature type="region of interest" description="Disordered" evidence="1">
    <location>
        <begin position="195"/>
        <end position="264"/>
    </location>
</feature>
<reference evidence="2 3" key="1">
    <citation type="submission" date="2006-10" db="EMBL/GenBank/DDBJ databases">
        <title>The Genome Sequence of Batrachochytrium dendrobatidis JEL423.</title>
        <authorList>
            <consortium name="The Broad Institute Genome Sequencing Platform"/>
            <person name="Birren B."/>
            <person name="Lander E."/>
            <person name="Galagan J."/>
            <person name="Cuomo C."/>
            <person name="Devon K."/>
            <person name="Jaffe D."/>
            <person name="Butler J."/>
            <person name="Alvarez P."/>
            <person name="Gnerre S."/>
            <person name="Grabherr M."/>
            <person name="Kleber M."/>
            <person name="Mauceli E."/>
            <person name="Brockman W."/>
            <person name="Young S."/>
            <person name="LaButti K."/>
            <person name="Sykes S."/>
            <person name="DeCaprio D."/>
            <person name="Crawford M."/>
            <person name="Koehrsen M."/>
            <person name="Engels R."/>
            <person name="Montgomery P."/>
            <person name="Pearson M."/>
            <person name="Howarth C."/>
            <person name="Larson L."/>
            <person name="White J."/>
            <person name="O'Leary S."/>
            <person name="Kodira C."/>
            <person name="Zeng Q."/>
            <person name="Yandava C."/>
            <person name="Alvarado L."/>
            <person name="Longcore J."/>
            <person name="James T."/>
        </authorList>
    </citation>
    <scope>NUCLEOTIDE SEQUENCE [LARGE SCALE GENOMIC DNA]</scope>
    <source>
        <strain evidence="2 3">JEL423</strain>
    </source>
</reference>
<evidence type="ECO:0000313" key="2">
    <source>
        <dbReference type="EMBL" id="OAJ43324.1"/>
    </source>
</evidence>
<feature type="compositionally biased region" description="Basic residues" evidence="1">
    <location>
        <begin position="140"/>
        <end position="151"/>
    </location>
</feature>
<feature type="compositionally biased region" description="Low complexity" evidence="1">
    <location>
        <begin position="119"/>
        <end position="139"/>
    </location>
</feature>
<name>A0A177WUK0_BATDL</name>
<feature type="compositionally biased region" description="Polar residues" evidence="1">
    <location>
        <begin position="64"/>
        <end position="73"/>
    </location>
</feature>
<accession>A0A177WUK0</accession>
<feature type="region of interest" description="Disordered" evidence="1">
    <location>
        <begin position="1"/>
        <end position="37"/>
    </location>
</feature>